<dbReference type="Pfam" id="PF04069">
    <property type="entry name" value="OpuAC"/>
    <property type="match status" value="1"/>
</dbReference>
<evidence type="ECO:0000259" key="2">
    <source>
        <dbReference type="Pfam" id="PF04069"/>
    </source>
</evidence>
<feature type="domain" description="ABC-type glycine betaine transport system substrate-binding" evidence="2">
    <location>
        <begin position="28"/>
        <end position="289"/>
    </location>
</feature>
<dbReference type="InterPro" id="IPR007210">
    <property type="entry name" value="ABC_Gly_betaine_transp_sub-bd"/>
</dbReference>
<dbReference type="CDD" id="cd13615">
    <property type="entry name" value="PBP2_ProWY"/>
    <property type="match status" value="1"/>
</dbReference>
<proteinExistence type="predicted"/>
<dbReference type="Gene3D" id="3.40.190.10">
    <property type="entry name" value="Periplasmic binding protein-like II"/>
    <property type="match status" value="1"/>
</dbReference>
<feature type="chain" id="PRO_5045109466" evidence="1">
    <location>
        <begin position="26"/>
        <end position="292"/>
    </location>
</feature>
<keyword evidence="1" id="KW-0732">Signal</keyword>
<feature type="signal peptide" evidence="1">
    <location>
        <begin position="1"/>
        <end position="25"/>
    </location>
</feature>
<dbReference type="SUPFAM" id="SSF53850">
    <property type="entry name" value="Periplasmic binding protein-like II"/>
    <property type="match status" value="1"/>
</dbReference>
<accession>A0ABY1ACQ5</accession>
<name>A0ABY1ACQ5_9LACO</name>
<dbReference type="Proteomes" id="UP000182089">
    <property type="component" value="Unassembled WGS sequence"/>
</dbReference>
<reference evidence="3 4" key="1">
    <citation type="submission" date="2016-10" db="EMBL/GenBank/DDBJ databases">
        <authorList>
            <person name="Varghese N."/>
            <person name="Submissions S."/>
        </authorList>
    </citation>
    <scope>NUCLEOTIDE SEQUENCE [LARGE SCALE GENOMIC DNA]</scope>
    <source>
        <strain evidence="3 4">WC1T17</strain>
    </source>
</reference>
<evidence type="ECO:0000313" key="4">
    <source>
        <dbReference type="Proteomes" id="UP000182089"/>
    </source>
</evidence>
<dbReference type="Gene3D" id="3.40.190.120">
    <property type="entry name" value="Osmoprotection protein (prox), domain 2"/>
    <property type="match status" value="1"/>
</dbReference>
<sequence length="292" mass="32631">MQNKKVMLLLLGAMLTLPAAQTASAAESVVVGSKNFTESQVVSEIYALALEKQGFKVTRKQNISSSVIPTAIEKGQIDLYPEYTGTTLLTILKKKMQTDPDKVYKTVKKGLAKKNLTALPYAPGNDSQGIAIKTSVAKKYHIKTISDLQKKASKIRFASQGEFDKRSDGLKGLAKTYGKFNFKSATVYDNSLKYQILSQNKADATPAYTTEGQLANTKKYTVLKDNKHFWPPYNLMPIVRASVYKKNPKLAKTLNKVDKKLNTKTLIQLNKKVDLDKQSYKKVAKAWYNKNF</sequence>
<evidence type="ECO:0000313" key="3">
    <source>
        <dbReference type="EMBL" id="SEM83815.1"/>
    </source>
</evidence>
<protein>
    <submittedName>
        <fullName evidence="3">Osmoprotectant transport system substrate-binding protein</fullName>
    </submittedName>
</protein>
<evidence type="ECO:0000256" key="1">
    <source>
        <dbReference type="SAM" id="SignalP"/>
    </source>
</evidence>
<comment type="caution">
    <text evidence="3">The sequence shown here is derived from an EMBL/GenBank/DDBJ whole genome shotgun (WGS) entry which is preliminary data.</text>
</comment>
<gene>
    <name evidence="3" type="ORF">SAMN05216431_11031</name>
</gene>
<organism evidence="3 4">
    <name type="scientific">Ligilactobacillus ruminis</name>
    <dbReference type="NCBI Taxonomy" id="1623"/>
    <lineage>
        <taxon>Bacteria</taxon>
        <taxon>Bacillati</taxon>
        <taxon>Bacillota</taxon>
        <taxon>Bacilli</taxon>
        <taxon>Lactobacillales</taxon>
        <taxon>Lactobacillaceae</taxon>
        <taxon>Ligilactobacillus</taxon>
    </lineage>
</organism>
<dbReference type="EMBL" id="FOCC01000010">
    <property type="protein sequence ID" value="SEM83815.1"/>
    <property type="molecule type" value="Genomic_DNA"/>
</dbReference>